<organism evidence="1">
    <name type="scientific">Mimivirus LCMiAC02</name>
    <dbReference type="NCBI Taxonomy" id="2506609"/>
    <lineage>
        <taxon>Viruses</taxon>
        <taxon>Varidnaviria</taxon>
        <taxon>Bamfordvirae</taxon>
        <taxon>Nucleocytoviricota</taxon>
        <taxon>Megaviricetes</taxon>
        <taxon>Imitervirales</taxon>
        <taxon>Mimiviridae</taxon>
        <taxon>Klosneuvirinae</taxon>
    </lineage>
</organism>
<evidence type="ECO:0000313" key="1">
    <source>
        <dbReference type="EMBL" id="QBK89077.1"/>
    </source>
</evidence>
<protein>
    <submittedName>
        <fullName evidence="1">Uncharacterized protein</fullName>
    </submittedName>
</protein>
<accession>A0A481Z1V4</accession>
<name>A0A481Z1V4_9VIRU</name>
<dbReference type="EMBL" id="MK500407">
    <property type="protein sequence ID" value="QBK89077.1"/>
    <property type="molecule type" value="Genomic_DNA"/>
</dbReference>
<gene>
    <name evidence="1" type="ORF">LCMiAC02_01700</name>
</gene>
<proteinExistence type="predicted"/>
<reference evidence="1" key="1">
    <citation type="journal article" date="2019" name="MBio">
        <title>Virus Genomes from Deep Sea Sediments Expand the Ocean Megavirome and Support Independent Origins of Viral Gigantism.</title>
        <authorList>
            <person name="Backstrom D."/>
            <person name="Yutin N."/>
            <person name="Jorgensen S.L."/>
            <person name="Dharamshi J."/>
            <person name="Homa F."/>
            <person name="Zaremba-Niedwiedzka K."/>
            <person name="Spang A."/>
            <person name="Wolf Y.I."/>
            <person name="Koonin E.V."/>
            <person name="Ettema T.J."/>
        </authorList>
    </citation>
    <scope>NUCLEOTIDE SEQUENCE</scope>
</reference>
<sequence>MLSKSGYRNQKSNNTCGPIALYNTLIWSGGTASNLDSDLRAKHNNAYTKRINFKKLCDVCKADLINGTYYDEFCKGIKYVEKISNLSITEIHPYLSDIKNQLKKNNALILMFRWTNQDVEYGYHYYLIIGMNNNGFVVVNDSMENKNSVIQISYRKMRHNLRPYKIPSFVYPKLWLVKKKLIVN</sequence>